<protein>
    <recommendedName>
        <fullName evidence="2">UPF0178 protein HNQ50_003623</fullName>
    </recommendedName>
</protein>
<keyword evidence="4" id="KW-1185">Reference proteome</keyword>
<dbReference type="EMBL" id="JACHHN010000008">
    <property type="protein sequence ID" value="MBB5192869.1"/>
    <property type="molecule type" value="Genomic_DNA"/>
</dbReference>
<accession>A0A840RGW9</accession>
<dbReference type="HAMAP" id="MF_00489">
    <property type="entry name" value="UPF0178"/>
    <property type="match status" value="1"/>
</dbReference>
<dbReference type="PANTHER" id="PTHR35146:SF1">
    <property type="entry name" value="UPF0178 PROTEIN YAII"/>
    <property type="match status" value="1"/>
</dbReference>
<reference evidence="3 4" key="1">
    <citation type="submission" date="2020-08" db="EMBL/GenBank/DDBJ databases">
        <title>Genomic Encyclopedia of Type Strains, Phase IV (KMG-IV): sequencing the most valuable type-strain genomes for metagenomic binning, comparative biology and taxonomic classification.</title>
        <authorList>
            <person name="Goeker M."/>
        </authorList>
    </citation>
    <scope>NUCLEOTIDE SEQUENCE [LARGE SCALE GENOMIC DNA]</scope>
    <source>
        <strain evidence="3 4">DSM 18233</strain>
    </source>
</reference>
<dbReference type="AlphaFoldDB" id="A0A840RGW9"/>
<evidence type="ECO:0000313" key="3">
    <source>
        <dbReference type="EMBL" id="MBB5192869.1"/>
    </source>
</evidence>
<comment type="caution">
    <text evidence="3">The sequence shown here is derived from an EMBL/GenBank/DDBJ whole genome shotgun (WGS) entry which is preliminary data.</text>
</comment>
<evidence type="ECO:0000313" key="4">
    <source>
        <dbReference type="Proteomes" id="UP000543030"/>
    </source>
</evidence>
<organism evidence="3 4">
    <name type="scientific">Silvimonas terrae</name>
    <dbReference type="NCBI Taxonomy" id="300266"/>
    <lineage>
        <taxon>Bacteria</taxon>
        <taxon>Pseudomonadati</taxon>
        <taxon>Pseudomonadota</taxon>
        <taxon>Betaproteobacteria</taxon>
        <taxon>Neisseriales</taxon>
        <taxon>Chitinibacteraceae</taxon>
        <taxon>Silvimonas</taxon>
    </lineage>
</organism>
<dbReference type="Pfam" id="PF02639">
    <property type="entry name" value="DUF188"/>
    <property type="match status" value="1"/>
</dbReference>
<dbReference type="RefSeq" id="WP_184102521.1">
    <property type="nucleotide sequence ID" value="NZ_JACHHN010000008.1"/>
</dbReference>
<dbReference type="NCBIfam" id="NF001095">
    <property type="entry name" value="PRK00124.1"/>
    <property type="match status" value="1"/>
</dbReference>
<dbReference type="PANTHER" id="PTHR35146">
    <property type="entry name" value="UPF0178 PROTEIN YAII"/>
    <property type="match status" value="1"/>
</dbReference>
<gene>
    <name evidence="3" type="ORF">HNQ50_003623</name>
</gene>
<comment type="similarity">
    <text evidence="1 2">Belongs to the UPF0178 family.</text>
</comment>
<dbReference type="CDD" id="cd18720">
    <property type="entry name" value="PIN_YqxD-like"/>
    <property type="match status" value="1"/>
</dbReference>
<sequence length="169" mass="17777">MTTSSTHSSPTSSATGSRIWVDADACPRPVKEMLFRAADRAQIQVTLVANQLLSVPPSPWINAVQVPAGFDVADNEIAARAQAGDLVITADIPLAAAVIPNGADVIDPRGETLSLANIAERLSMRDFMQGLRDSGVQTGGPASFSAADKQSFGRALDGWLAKKRRPAPL</sequence>
<proteinExistence type="inferred from homology"/>
<name>A0A840RGW9_9NEIS</name>
<dbReference type="InterPro" id="IPR003791">
    <property type="entry name" value="UPF0178"/>
</dbReference>
<dbReference type="Proteomes" id="UP000543030">
    <property type="component" value="Unassembled WGS sequence"/>
</dbReference>
<evidence type="ECO:0000256" key="2">
    <source>
        <dbReference type="HAMAP-Rule" id="MF_00489"/>
    </source>
</evidence>
<evidence type="ECO:0000256" key="1">
    <source>
        <dbReference type="ARBA" id="ARBA00008522"/>
    </source>
</evidence>